<sequence length="146" mass="16032">MPKKGSRLITVDGTTYRWRVGHKPTYSQGNSQAPLTFAVEHAEEPASVLLVTLPCARPDNWQGERTIAIRPVLVSGCIRRAIEQGWDSRQAGSGFTLTVTEHDLAALLGESPQYLIPFLWGMIPEGGGIQDLPRAVQIRSRDQTAP</sequence>
<protein>
    <submittedName>
        <fullName evidence="1">Uncharacterized protein</fullName>
    </submittedName>
</protein>
<accession>A0ABP8TBP0</accession>
<organism evidence="1 2">
    <name type="scientific">Actinoallomurus liliacearum</name>
    <dbReference type="NCBI Taxonomy" id="1080073"/>
    <lineage>
        <taxon>Bacteria</taxon>
        <taxon>Bacillati</taxon>
        <taxon>Actinomycetota</taxon>
        <taxon>Actinomycetes</taxon>
        <taxon>Streptosporangiales</taxon>
        <taxon>Thermomonosporaceae</taxon>
        <taxon>Actinoallomurus</taxon>
    </lineage>
</organism>
<evidence type="ECO:0000313" key="2">
    <source>
        <dbReference type="Proteomes" id="UP001500212"/>
    </source>
</evidence>
<dbReference type="EMBL" id="BAABHJ010000001">
    <property type="protein sequence ID" value="GAA4600577.1"/>
    <property type="molecule type" value="Genomic_DNA"/>
</dbReference>
<comment type="caution">
    <text evidence="1">The sequence shown here is derived from an EMBL/GenBank/DDBJ whole genome shotgun (WGS) entry which is preliminary data.</text>
</comment>
<gene>
    <name evidence="1" type="ORF">GCM10023195_00280</name>
</gene>
<keyword evidence="2" id="KW-1185">Reference proteome</keyword>
<evidence type="ECO:0000313" key="1">
    <source>
        <dbReference type="EMBL" id="GAA4600577.1"/>
    </source>
</evidence>
<reference evidence="2" key="1">
    <citation type="journal article" date="2019" name="Int. J. Syst. Evol. Microbiol.">
        <title>The Global Catalogue of Microorganisms (GCM) 10K type strain sequencing project: providing services to taxonomists for standard genome sequencing and annotation.</title>
        <authorList>
            <consortium name="The Broad Institute Genomics Platform"/>
            <consortium name="The Broad Institute Genome Sequencing Center for Infectious Disease"/>
            <person name="Wu L."/>
            <person name="Ma J."/>
        </authorList>
    </citation>
    <scope>NUCLEOTIDE SEQUENCE [LARGE SCALE GENOMIC DNA]</scope>
    <source>
        <strain evidence="2">JCM 17938</strain>
    </source>
</reference>
<name>A0ABP8TBP0_9ACTN</name>
<dbReference type="Proteomes" id="UP001500212">
    <property type="component" value="Unassembled WGS sequence"/>
</dbReference>
<proteinExistence type="predicted"/>